<comment type="catalytic activity">
    <reaction evidence="1 11 12">
        <text>[protein]-peptidylproline (omega=180) = [protein]-peptidylproline (omega=0)</text>
        <dbReference type="Rhea" id="RHEA:16237"/>
        <dbReference type="Rhea" id="RHEA-COMP:10747"/>
        <dbReference type="Rhea" id="RHEA-COMP:10748"/>
        <dbReference type="ChEBI" id="CHEBI:83833"/>
        <dbReference type="ChEBI" id="CHEBI:83834"/>
        <dbReference type="EC" id="5.2.1.8"/>
    </reaction>
</comment>
<dbReference type="GO" id="GO:0043335">
    <property type="term" value="P:protein unfolding"/>
    <property type="evidence" value="ECO:0007669"/>
    <property type="project" value="TreeGrafter"/>
</dbReference>
<reference evidence="15 16" key="2">
    <citation type="journal article" date="2009" name="PLoS ONE">
        <title>The photosynthetic apparatus and its regulation in the aerobic gammaproteobacterium Congregibacter litoralis gen. nov., sp. nov.</title>
        <authorList>
            <person name="Spring S."/>
            <person name="Lunsdorf H."/>
            <person name="Fuchs B.M."/>
            <person name="Tindall B.J."/>
        </authorList>
    </citation>
    <scope>NUCLEOTIDE SEQUENCE [LARGE SCALE GENOMIC DNA]</scope>
    <source>
        <strain evidence="15">KT71</strain>
    </source>
</reference>
<dbReference type="STRING" id="314285.KT71_15449"/>
<evidence type="ECO:0000256" key="3">
    <source>
        <dbReference type="ARBA" id="ARBA00013194"/>
    </source>
</evidence>
<dbReference type="GO" id="GO:0044183">
    <property type="term" value="F:protein folding chaperone"/>
    <property type="evidence" value="ECO:0007669"/>
    <property type="project" value="TreeGrafter"/>
</dbReference>
<dbReference type="HOGENOM" id="CLU_033058_2_0_6"/>
<dbReference type="SUPFAM" id="SSF54534">
    <property type="entry name" value="FKBP-like"/>
    <property type="match status" value="1"/>
</dbReference>
<evidence type="ECO:0000256" key="10">
    <source>
        <dbReference type="ARBA" id="ARBA00029986"/>
    </source>
</evidence>
<dbReference type="EC" id="5.2.1.8" evidence="3 11"/>
<name>A4A8H8_9GAMM</name>
<dbReference type="OrthoDB" id="9767721at2"/>
<dbReference type="PANTHER" id="PTHR30560">
    <property type="entry name" value="TRIGGER FACTOR CHAPERONE AND PEPTIDYL-PROLYL CIS/TRANS ISOMERASE"/>
    <property type="match status" value="1"/>
</dbReference>
<evidence type="ECO:0000256" key="2">
    <source>
        <dbReference type="ARBA" id="ARBA00005464"/>
    </source>
</evidence>
<keyword evidence="6 11" id="KW-0697">Rotamase</keyword>
<comment type="domain">
    <text evidence="11">Consists of 3 domains; the N-terminus binds the ribosome, the middle domain has PPIase activity, while the C-terminus has intrinsic chaperone activity on its own.</text>
</comment>
<dbReference type="eggNOG" id="COG0544">
    <property type="taxonomic scope" value="Bacteria"/>
</dbReference>
<dbReference type="PIRSF" id="PIRSF003095">
    <property type="entry name" value="Trigger_factor"/>
    <property type="match status" value="1"/>
</dbReference>
<dbReference type="PROSITE" id="PS50059">
    <property type="entry name" value="FKBP_PPIASE"/>
    <property type="match status" value="1"/>
</dbReference>
<dbReference type="HAMAP" id="MF_00303">
    <property type="entry name" value="Trigger_factor_Tig"/>
    <property type="match status" value="1"/>
</dbReference>
<dbReference type="Proteomes" id="UP000019205">
    <property type="component" value="Chromosome"/>
</dbReference>
<evidence type="ECO:0000259" key="14">
    <source>
        <dbReference type="PROSITE" id="PS50059"/>
    </source>
</evidence>
<proteinExistence type="inferred from homology"/>
<organism evidence="15 16">
    <name type="scientific">Congregibacter litoralis KT71</name>
    <dbReference type="NCBI Taxonomy" id="314285"/>
    <lineage>
        <taxon>Bacteria</taxon>
        <taxon>Pseudomonadati</taxon>
        <taxon>Pseudomonadota</taxon>
        <taxon>Gammaproteobacteria</taxon>
        <taxon>Cellvibrionales</taxon>
        <taxon>Halieaceae</taxon>
        <taxon>Congregibacter</taxon>
    </lineage>
</organism>
<dbReference type="InterPro" id="IPR046357">
    <property type="entry name" value="PPIase_dom_sf"/>
</dbReference>
<evidence type="ECO:0000256" key="13">
    <source>
        <dbReference type="RuleBase" id="RU003914"/>
    </source>
</evidence>
<dbReference type="PANTHER" id="PTHR30560:SF3">
    <property type="entry name" value="TRIGGER FACTOR-LIKE PROTEIN TIG, CHLOROPLASTIC"/>
    <property type="match status" value="1"/>
</dbReference>
<dbReference type="GO" id="GO:0051083">
    <property type="term" value="P:'de novo' cotranslational protein folding"/>
    <property type="evidence" value="ECO:0007669"/>
    <property type="project" value="TreeGrafter"/>
</dbReference>
<comment type="subcellular location">
    <subcellularLocation>
        <location evidence="11">Cytoplasm</location>
    </subcellularLocation>
    <text evidence="11">About half TF is bound to the ribosome near the polypeptide exit tunnel while the other half is free in the cytoplasm.</text>
</comment>
<evidence type="ECO:0000256" key="12">
    <source>
        <dbReference type="PROSITE-ProRule" id="PRU00277"/>
    </source>
</evidence>
<dbReference type="Pfam" id="PF05697">
    <property type="entry name" value="Trigger_N"/>
    <property type="match status" value="1"/>
</dbReference>
<evidence type="ECO:0000256" key="5">
    <source>
        <dbReference type="ARBA" id="ARBA00022618"/>
    </source>
</evidence>
<accession>A4A8H8</accession>
<keyword evidence="5 11" id="KW-0132">Cell division</keyword>
<keyword evidence="9 11" id="KW-0131">Cell cycle</keyword>
<dbReference type="GO" id="GO:0015031">
    <property type="term" value="P:protein transport"/>
    <property type="evidence" value="ECO:0007669"/>
    <property type="project" value="UniProtKB-UniRule"/>
</dbReference>
<dbReference type="InterPro" id="IPR005215">
    <property type="entry name" value="Trig_fac"/>
</dbReference>
<protein>
    <recommendedName>
        <fullName evidence="4 11">Trigger factor</fullName>
        <shortName evidence="11">TF</shortName>
        <ecNumber evidence="3 11">5.2.1.8</ecNumber>
    </recommendedName>
    <alternativeName>
        <fullName evidence="10 11">PPIase</fullName>
    </alternativeName>
</protein>
<evidence type="ECO:0000256" key="8">
    <source>
        <dbReference type="ARBA" id="ARBA00023235"/>
    </source>
</evidence>
<keyword evidence="7 11" id="KW-0143">Chaperone</keyword>
<evidence type="ECO:0000313" key="15">
    <source>
        <dbReference type="EMBL" id="EAQ97973.1"/>
    </source>
</evidence>
<dbReference type="SUPFAM" id="SSF109998">
    <property type="entry name" value="Triger factor/SurA peptide-binding domain-like"/>
    <property type="match status" value="1"/>
</dbReference>
<dbReference type="InterPro" id="IPR008880">
    <property type="entry name" value="Trigger_fac_C"/>
</dbReference>
<feature type="domain" description="PPIase FKBP-type" evidence="14">
    <location>
        <begin position="161"/>
        <end position="246"/>
    </location>
</feature>
<dbReference type="Pfam" id="PF05698">
    <property type="entry name" value="Trigger_C"/>
    <property type="match status" value="1"/>
</dbReference>
<evidence type="ECO:0000313" key="16">
    <source>
        <dbReference type="Proteomes" id="UP000019205"/>
    </source>
</evidence>
<dbReference type="InterPro" id="IPR027304">
    <property type="entry name" value="Trigger_fact/SurA_dom_sf"/>
</dbReference>
<dbReference type="AlphaFoldDB" id="A4A8H8"/>
<comment type="function">
    <text evidence="11">Involved in protein export. Acts as a chaperone by maintaining the newly synthesized protein in an open conformation. Functions as a peptidyl-prolyl cis-trans isomerase.</text>
</comment>
<keyword evidence="11" id="KW-0963">Cytoplasm</keyword>
<reference evidence="15 16" key="1">
    <citation type="journal article" date="2007" name="Proc. Natl. Acad. Sci. U.S.A.">
        <title>Characterization of a marine gammaproteobacterium capable of aerobic anoxygenic photosynthesis.</title>
        <authorList>
            <person name="Fuchs B.M."/>
            <person name="Spring S."/>
            <person name="Teeling H."/>
            <person name="Quast C."/>
            <person name="Wulf J."/>
            <person name="Schattenhofer M."/>
            <person name="Yan S."/>
            <person name="Ferriera S."/>
            <person name="Johnson J."/>
            <person name="Glockner F.O."/>
            <person name="Amann R."/>
        </authorList>
    </citation>
    <scope>NUCLEOTIDE SEQUENCE [LARGE SCALE GENOMIC DNA]</scope>
    <source>
        <strain evidence="15">KT71</strain>
    </source>
</reference>
<dbReference type="Pfam" id="PF00254">
    <property type="entry name" value="FKBP_C"/>
    <property type="match status" value="1"/>
</dbReference>
<keyword evidence="8 11" id="KW-0413">Isomerase</keyword>
<gene>
    <name evidence="11" type="primary">tig</name>
    <name evidence="15" type="ORF">KT71_15449</name>
</gene>
<evidence type="ECO:0000256" key="7">
    <source>
        <dbReference type="ARBA" id="ARBA00023186"/>
    </source>
</evidence>
<dbReference type="GO" id="GO:0005737">
    <property type="term" value="C:cytoplasm"/>
    <property type="evidence" value="ECO:0007669"/>
    <property type="project" value="UniProtKB-SubCell"/>
</dbReference>
<dbReference type="RefSeq" id="WP_008295526.1">
    <property type="nucleotide sequence ID" value="NZ_CM002299.1"/>
</dbReference>
<evidence type="ECO:0000256" key="6">
    <source>
        <dbReference type="ARBA" id="ARBA00023110"/>
    </source>
</evidence>
<evidence type="ECO:0000256" key="4">
    <source>
        <dbReference type="ARBA" id="ARBA00016902"/>
    </source>
</evidence>
<dbReference type="GO" id="GO:0003755">
    <property type="term" value="F:peptidyl-prolyl cis-trans isomerase activity"/>
    <property type="evidence" value="ECO:0007669"/>
    <property type="project" value="UniProtKB-UniRule"/>
</dbReference>
<comment type="caution">
    <text evidence="15">The sequence shown here is derived from an EMBL/GenBank/DDBJ whole genome shotgun (WGS) entry which is preliminary data.</text>
</comment>
<dbReference type="InterPro" id="IPR036611">
    <property type="entry name" value="Trigger_fac_ribosome-bd_sf"/>
</dbReference>
<evidence type="ECO:0000256" key="11">
    <source>
        <dbReference type="HAMAP-Rule" id="MF_00303"/>
    </source>
</evidence>
<dbReference type="FunFam" id="3.10.50.40:FF:000001">
    <property type="entry name" value="Trigger factor"/>
    <property type="match status" value="1"/>
</dbReference>
<keyword evidence="16" id="KW-1185">Reference proteome</keyword>
<dbReference type="GO" id="GO:0051301">
    <property type="term" value="P:cell division"/>
    <property type="evidence" value="ECO:0007669"/>
    <property type="project" value="UniProtKB-KW"/>
</dbReference>
<dbReference type="GO" id="GO:0043022">
    <property type="term" value="F:ribosome binding"/>
    <property type="evidence" value="ECO:0007669"/>
    <property type="project" value="TreeGrafter"/>
</dbReference>
<dbReference type="InterPro" id="IPR008881">
    <property type="entry name" value="Trigger_fac_ribosome-bd_bac"/>
</dbReference>
<evidence type="ECO:0000256" key="1">
    <source>
        <dbReference type="ARBA" id="ARBA00000971"/>
    </source>
</evidence>
<dbReference type="Gene3D" id="1.10.3120.10">
    <property type="entry name" value="Trigger factor, C-terminal domain"/>
    <property type="match status" value="1"/>
</dbReference>
<dbReference type="Gene3D" id="3.30.70.1050">
    <property type="entry name" value="Trigger factor ribosome-binding domain"/>
    <property type="match status" value="1"/>
</dbReference>
<dbReference type="InterPro" id="IPR001179">
    <property type="entry name" value="PPIase_FKBP_dom"/>
</dbReference>
<dbReference type="NCBIfam" id="TIGR00115">
    <property type="entry name" value="tig"/>
    <property type="match status" value="1"/>
</dbReference>
<dbReference type="Gene3D" id="3.10.50.40">
    <property type="match status" value="1"/>
</dbReference>
<dbReference type="InterPro" id="IPR037041">
    <property type="entry name" value="Trigger_fac_C_sf"/>
</dbReference>
<comment type="similarity">
    <text evidence="2 11 13">Belongs to the FKBP-type PPIase family. Tig subfamily.</text>
</comment>
<dbReference type="EMBL" id="AAOA02000001">
    <property type="protein sequence ID" value="EAQ97973.1"/>
    <property type="molecule type" value="Genomic_DNA"/>
</dbReference>
<dbReference type="SUPFAM" id="SSF102735">
    <property type="entry name" value="Trigger factor ribosome-binding domain"/>
    <property type="match status" value="1"/>
</dbReference>
<evidence type="ECO:0000256" key="9">
    <source>
        <dbReference type="ARBA" id="ARBA00023306"/>
    </source>
</evidence>
<sequence length="442" mass="48941">MQVSIETTSKLERRLTVGVPAETVDSQVDERLRQAVKNVRLPGFRPGKVPLKVMRQRFGPGVRQEVLGEVMSRSFQEAVTQEKLKPAGQPTIEPRNMDAGKDLEYIATFEVFPDVEVVELKDYPVEKPAAEVTAEDVDNIIEVFRKQRGSWETVERAAEKEDRVNIDFEGTRDGEAFEGGSAEGSDLELGSGQMIPGFEDGIVGMSAGEEKVLSLSFPDDYHADELKGAAVEFKVKVNKVEEMQLAPLDAELYAAYGLEGDDEAEFRAEVEQNMARELRNAVDARVKKQVMDAVIEAYSDLEVPAALISQETDALRNQMFQQFGGSAPEGMDLKSILPDDMFAENAARRVKLGLVLAELIAHFELKADEEAIKAAVEEIASTYQDPEEVVNWYFGNQEQLAAVESKVLEDKVVDRLLESAAISEKACTYQEAIALGQQANQQ</sequence>